<proteinExistence type="predicted"/>
<accession>A0A1H9JH79</accession>
<dbReference type="Proteomes" id="UP000198504">
    <property type="component" value="Unassembled WGS sequence"/>
</dbReference>
<dbReference type="AlphaFoldDB" id="A0A1H9JH79"/>
<dbReference type="Gene3D" id="2.60.40.10">
    <property type="entry name" value="Immunoglobulins"/>
    <property type="match status" value="1"/>
</dbReference>
<dbReference type="OrthoDB" id="3757582at2"/>
<dbReference type="GO" id="GO:0005975">
    <property type="term" value="P:carbohydrate metabolic process"/>
    <property type="evidence" value="ECO:0007669"/>
    <property type="project" value="UniProtKB-ARBA"/>
</dbReference>
<gene>
    <name evidence="5" type="ORF">SAMN05421756_106207</name>
</gene>
<keyword evidence="6" id="KW-1185">Reference proteome</keyword>
<dbReference type="InterPro" id="IPR013784">
    <property type="entry name" value="Carb-bd-like_fold"/>
</dbReference>
<dbReference type="EC" id="3.2.1.1" evidence="2"/>
<dbReference type="SUPFAM" id="SSF49478">
    <property type="entry name" value="Cna protein B-type domain"/>
    <property type="match status" value="1"/>
</dbReference>
<keyword evidence="5" id="KW-0121">Carboxypeptidase</keyword>
<dbReference type="GO" id="GO:0030246">
    <property type="term" value="F:carbohydrate binding"/>
    <property type="evidence" value="ECO:0007669"/>
    <property type="project" value="InterPro"/>
</dbReference>
<evidence type="ECO:0000256" key="3">
    <source>
        <dbReference type="ARBA" id="ARBA00030238"/>
    </source>
</evidence>
<dbReference type="EMBL" id="FOFA01000006">
    <property type="protein sequence ID" value="SEQ86170.1"/>
    <property type="molecule type" value="Genomic_DNA"/>
</dbReference>
<dbReference type="SUPFAM" id="SSF49452">
    <property type="entry name" value="Starch-binding domain-like"/>
    <property type="match status" value="2"/>
</dbReference>
<evidence type="ECO:0000256" key="4">
    <source>
        <dbReference type="SAM" id="MobiDB-lite"/>
    </source>
</evidence>
<dbReference type="Gene3D" id="2.60.40.1120">
    <property type="entry name" value="Carboxypeptidase-like, regulatory domain"/>
    <property type="match status" value="1"/>
</dbReference>
<protein>
    <recommendedName>
        <fullName evidence="2">alpha-amylase</fullName>
        <ecNumber evidence="2">3.2.1.1</ecNumber>
    </recommendedName>
    <alternativeName>
        <fullName evidence="3">1,4-alpha-D-glucan glucanohydrolase</fullName>
    </alternativeName>
</protein>
<feature type="region of interest" description="Disordered" evidence="4">
    <location>
        <begin position="27"/>
        <end position="90"/>
    </location>
</feature>
<sequence length="703" mass="74739">MRTATSRRGWTAVLVGAVLLSTALPGSDRPAAAGQPHSPRSAEVQVGGRYWSQPPKLLDTSAARAQGASHPTTGAPEREQPPSAPTRGTVTGRLVDRAGRPLAGVLVTGVRFSDLGEGIDFEEETPVVTRTGTDGRFRLPQLTERYLVRACDAGEEAVECTSDPEAKRFAPTYVGPDGTSSSWLTQTRMFRPAKGTRALGVIRARASAVLTGTFADGPHRSVRLLRGDGSTAQTARTDDDGRYRFEVAPGRYRVEVDRIENVRTVATVPGFRSRVLRLGTGRATRLDLASTGAATLEGRVTAHGEPVAEQFVAITDDRGRFAAGVVTDADGRYGLDALKPGRYTLSTPAAATTFVPVSRSFTLDARTPTRADLELRDGARIVLAPTDVGSPAPGADVVVELRDATGAITKAAGASPGDVVSFSGLAPGRYQVVARRSADDGSGEVVTELPWAERVVQVGGTRTVDLGAVALDRATLNLSGTLPRGSRIRITPLPDVPYLRPDFVEGTGVTGLSASWTTDAEPSGRYLARGLVPGRYLVAVTAQYLQPNDGPTVYRGDVAVTHRWLTVTATTTTASFTAPRGGRVTGRFRHAGTHRPAIAPFAYQVRDGGDQARLLPLVSRPQTYRSGFTVDRLHAGRGHGTVVDLQQVLDLADAQGEELPTNLTDSASTEPGTPYWFTATPGRFRIRYGRTTDLGLVDLHVRG</sequence>
<evidence type="ECO:0000313" key="6">
    <source>
        <dbReference type="Proteomes" id="UP000198504"/>
    </source>
</evidence>
<dbReference type="GO" id="GO:0004556">
    <property type="term" value="F:alpha-amylase activity"/>
    <property type="evidence" value="ECO:0007669"/>
    <property type="project" value="UniProtKB-EC"/>
</dbReference>
<organism evidence="5 6">
    <name type="scientific">Microlunatus flavus</name>
    <dbReference type="NCBI Taxonomy" id="1036181"/>
    <lineage>
        <taxon>Bacteria</taxon>
        <taxon>Bacillati</taxon>
        <taxon>Actinomycetota</taxon>
        <taxon>Actinomycetes</taxon>
        <taxon>Propionibacteriales</taxon>
        <taxon>Propionibacteriaceae</taxon>
        <taxon>Microlunatus</taxon>
    </lineage>
</organism>
<dbReference type="Pfam" id="PF13620">
    <property type="entry name" value="CarboxypepD_reg"/>
    <property type="match status" value="1"/>
</dbReference>
<name>A0A1H9JH79_9ACTN</name>
<evidence type="ECO:0000256" key="1">
    <source>
        <dbReference type="ARBA" id="ARBA00000548"/>
    </source>
</evidence>
<evidence type="ECO:0000313" key="5">
    <source>
        <dbReference type="EMBL" id="SEQ86170.1"/>
    </source>
</evidence>
<comment type="catalytic activity">
    <reaction evidence="1">
        <text>Endohydrolysis of (1-&gt;4)-alpha-D-glucosidic linkages in polysaccharides containing three or more (1-&gt;4)-alpha-linked D-glucose units.</text>
        <dbReference type="EC" id="3.2.1.1"/>
    </reaction>
</comment>
<keyword evidence="5" id="KW-0378">Hydrolase</keyword>
<evidence type="ECO:0000256" key="2">
    <source>
        <dbReference type="ARBA" id="ARBA00012595"/>
    </source>
</evidence>
<dbReference type="GO" id="GO:0004180">
    <property type="term" value="F:carboxypeptidase activity"/>
    <property type="evidence" value="ECO:0007669"/>
    <property type="project" value="UniProtKB-KW"/>
</dbReference>
<dbReference type="InterPro" id="IPR013783">
    <property type="entry name" value="Ig-like_fold"/>
</dbReference>
<reference evidence="6" key="1">
    <citation type="submission" date="2016-10" db="EMBL/GenBank/DDBJ databases">
        <authorList>
            <person name="Varghese N."/>
            <person name="Submissions S."/>
        </authorList>
    </citation>
    <scope>NUCLEOTIDE SEQUENCE [LARGE SCALE GENOMIC DNA]</scope>
    <source>
        <strain evidence="6">CGMCC 4.6856</strain>
    </source>
</reference>
<dbReference type="RefSeq" id="WP_091182353.1">
    <property type="nucleotide sequence ID" value="NZ_FOFA01000006.1"/>
</dbReference>
<keyword evidence="5" id="KW-0645">Protease</keyword>